<dbReference type="EMBL" id="JAIWYP010000003">
    <property type="protein sequence ID" value="KAH3848877.1"/>
    <property type="molecule type" value="Genomic_DNA"/>
</dbReference>
<dbReference type="CDD" id="cd09141">
    <property type="entry name" value="PLDc_vPLD1_2_yPLD_like_2"/>
    <property type="match status" value="1"/>
</dbReference>
<feature type="compositionally biased region" description="Basic and acidic residues" evidence="7">
    <location>
        <begin position="400"/>
        <end position="411"/>
    </location>
</feature>
<dbReference type="FunFam" id="3.30.870.10:FF:000011">
    <property type="entry name" value="Phospholipase"/>
    <property type="match status" value="1"/>
</dbReference>
<feature type="region of interest" description="Disordered" evidence="7">
    <location>
        <begin position="381"/>
        <end position="422"/>
    </location>
</feature>
<evidence type="ECO:0000256" key="1">
    <source>
        <dbReference type="ARBA" id="ARBA00000798"/>
    </source>
</evidence>
<dbReference type="Proteomes" id="UP000828390">
    <property type="component" value="Unassembled WGS sequence"/>
</dbReference>
<keyword evidence="5" id="KW-0442">Lipid degradation</keyword>
<dbReference type="InterPro" id="IPR015679">
    <property type="entry name" value="PLipase_D_fam"/>
</dbReference>
<dbReference type="CDD" id="cd09138">
    <property type="entry name" value="PLDc_vPLD1_2_yPLD_like_1"/>
    <property type="match status" value="1"/>
</dbReference>
<dbReference type="PANTHER" id="PTHR18896">
    <property type="entry name" value="PHOSPHOLIPASE D"/>
    <property type="match status" value="1"/>
</dbReference>
<name>A0A9D4L1A5_DREPO</name>
<accession>A0A9D4L1A5</accession>
<dbReference type="InterPro" id="IPR011993">
    <property type="entry name" value="PH-like_dom_sf"/>
</dbReference>
<evidence type="ECO:0000256" key="7">
    <source>
        <dbReference type="SAM" id="MobiDB-lite"/>
    </source>
</evidence>
<dbReference type="SUPFAM" id="SSF56024">
    <property type="entry name" value="Phospholipase D/nuclease"/>
    <property type="match status" value="3"/>
</dbReference>
<dbReference type="InterPro" id="IPR025202">
    <property type="entry name" value="PLD-like_dom"/>
</dbReference>
<dbReference type="CDD" id="cd01254">
    <property type="entry name" value="PH_PLD"/>
    <property type="match status" value="1"/>
</dbReference>
<dbReference type="Pfam" id="PF13091">
    <property type="entry name" value="PLDc_2"/>
    <property type="match status" value="1"/>
</dbReference>
<dbReference type="Pfam" id="PF00614">
    <property type="entry name" value="PLDc"/>
    <property type="match status" value="1"/>
</dbReference>
<evidence type="ECO:0000313" key="9">
    <source>
        <dbReference type="EMBL" id="KAH3848877.1"/>
    </source>
</evidence>
<evidence type="ECO:0000256" key="5">
    <source>
        <dbReference type="ARBA" id="ARBA00022963"/>
    </source>
</evidence>
<dbReference type="InterPro" id="IPR001736">
    <property type="entry name" value="PLipase_D/transphosphatidylase"/>
</dbReference>
<feature type="domain" description="PLD phosphodiesterase" evidence="8">
    <location>
        <begin position="284"/>
        <end position="311"/>
    </location>
</feature>
<sequence>DHLEKYLQSILESKWYRNHTDVLKFLEVSELSFVNHLGQKWKEGDITKCSGGRRISIGCCGCLKKYHVAGRWSKRWLVVKDTFIAYIRPSDGVVCDVMLMDSAFKVVSGMSDTGAQHGVLVQNLTRHLLAKAWTSRKADEWQACITEAAEKTGKDFTSKNIRYDSYAPVRENSYARWFVDGSSYFEAVAEALEKAREEIFITDWWLSPEIYLKRHVTDRERWRLDKVLARKAKEGVKVFIILYKEIEASLTINSYYSKRTLMKESPNIVVIRHPDHVATSNRVILWAHHEKVVVIDQKTAFLGGFDMCYGRWDDEQHRMTDLGSVSFAPLPDLPKGQDSLPVHKNGSVNKFKTLSSIVRPPSTILESPEALTSDSGIFENSQAKTCSNTSQPTSPSLEEDGNKDLSNDKLGHSMSSEGDFGSADLLTDNDSLENGDKIAYHNIVADVHVQSDEINNSVCDARKGQKPITGTCNDLAKDYQSVTCAQDSAQTETKEKCNICFHNSVNMTTDSGNSTGVPNQGKCAAHMGSDGDYCENVRRDISDGSLLKEGETNHVLHREAGEDTQNLFRQDSVDLQHIEAQIICDDADKKKPSNELVSDDFVRQTILKHVEKGKDITIEQVRESINKSGVKINIKIDEKIIKENQDRVDAGLIKRTANSEDVNRNETKCSVRFKELEGGEIQEEHINPEQAVPVEGAPRGIKSERWVSRKLKQRFPFLRERNEEEDQPDEKDKSDKSDSDDEGSGSNHNRLRNKWRMVLNIKKLEQNVLRPDEEETISPRSPYARNLQSPHHSFTSRIRKTFTKQDSDEDSMNNILYPWKRLFRFEDSPVTVRSVMKMGEVDTYETLEGSSKLWIGKDYINFIHKDPVDLHNPFEDFIARDKTPRMPWHDIGAVVYGEAARDVARHFIQRWNFCKMEKFKANKRYPILMPKSYGKCKVSSRIQDITYGCTTQILRSVSGWSAGINKVEQSIHNAYLDCIKNAKHFIYIENQFFISTVGDHSMVRNQIAEALVERITRAYQSGETFRVYVIMPLLPAFEGEIGANGGYSIQAVLHWNYKSVSKGENSLWANLLKRVDDPKKYIVFCGLRAHDELKGKLVTELVYVHSKLMIVDDDTVIIGSANINDRSMLGTRDSEIAILVQDNKKFPVNMNGKEHMAGSFAASLRRTLFREHLGIVEGNKEIDLSDPVCDSFYKNVWIAQASINTTIYHKVFKCIPDDCIKSFSEIKQTAGVMPLSESDPELARIDLQKVKGRIVFLPLYFLEHEDSIMATGANKESMLPMKLWL</sequence>
<keyword evidence="4" id="KW-0378">Hydrolase</keyword>
<keyword evidence="10" id="KW-1185">Reference proteome</keyword>
<evidence type="ECO:0000259" key="8">
    <source>
        <dbReference type="PROSITE" id="PS50035"/>
    </source>
</evidence>
<proteinExistence type="predicted"/>
<feature type="compositionally biased region" description="Polar residues" evidence="7">
    <location>
        <begin position="381"/>
        <end position="396"/>
    </location>
</feature>
<evidence type="ECO:0000313" key="10">
    <source>
        <dbReference type="Proteomes" id="UP000828390"/>
    </source>
</evidence>
<reference evidence="9" key="2">
    <citation type="submission" date="2020-11" db="EMBL/GenBank/DDBJ databases">
        <authorList>
            <person name="McCartney M.A."/>
            <person name="Auch B."/>
            <person name="Kono T."/>
            <person name="Mallez S."/>
            <person name="Becker A."/>
            <person name="Gohl D.M."/>
            <person name="Silverstein K.A.T."/>
            <person name="Koren S."/>
            <person name="Bechman K.B."/>
            <person name="Herman A."/>
            <person name="Abrahante J.E."/>
            <person name="Garbe J."/>
        </authorList>
    </citation>
    <scope>NUCLEOTIDE SEQUENCE</scope>
    <source>
        <strain evidence="9">Duluth1</strain>
        <tissue evidence="9">Whole animal</tissue>
    </source>
</reference>
<organism evidence="9 10">
    <name type="scientific">Dreissena polymorpha</name>
    <name type="common">Zebra mussel</name>
    <name type="synonym">Mytilus polymorpha</name>
    <dbReference type="NCBI Taxonomy" id="45954"/>
    <lineage>
        <taxon>Eukaryota</taxon>
        <taxon>Metazoa</taxon>
        <taxon>Spiralia</taxon>
        <taxon>Lophotrochozoa</taxon>
        <taxon>Mollusca</taxon>
        <taxon>Bivalvia</taxon>
        <taxon>Autobranchia</taxon>
        <taxon>Heteroconchia</taxon>
        <taxon>Euheterodonta</taxon>
        <taxon>Imparidentia</taxon>
        <taxon>Neoheterodontei</taxon>
        <taxon>Myida</taxon>
        <taxon>Dreissenoidea</taxon>
        <taxon>Dreissenidae</taxon>
        <taxon>Dreissena</taxon>
    </lineage>
</organism>
<reference evidence="9" key="1">
    <citation type="journal article" date="2019" name="bioRxiv">
        <title>The Genome of the Zebra Mussel, Dreissena polymorpha: A Resource for Invasive Species Research.</title>
        <authorList>
            <person name="McCartney M.A."/>
            <person name="Auch B."/>
            <person name="Kono T."/>
            <person name="Mallez S."/>
            <person name="Zhang Y."/>
            <person name="Obille A."/>
            <person name="Becker A."/>
            <person name="Abrahante J.E."/>
            <person name="Garbe J."/>
            <person name="Badalamenti J.P."/>
            <person name="Herman A."/>
            <person name="Mangelson H."/>
            <person name="Liachko I."/>
            <person name="Sullivan S."/>
            <person name="Sone E.D."/>
            <person name="Koren S."/>
            <person name="Silverstein K.A.T."/>
            <person name="Beckman K.B."/>
            <person name="Gohl D.M."/>
        </authorList>
    </citation>
    <scope>NUCLEOTIDE SEQUENCE</scope>
    <source>
        <strain evidence="9">Duluth1</strain>
        <tissue evidence="9">Whole animal</tissue>
    </source>
</reference>
<evidence type="ECO:0000256" key="2">
    <source>
        <dbReference type="ARBA" id="ARBA00012027"/>
    </source>
</evidence>
<evidence type="ECO:0000256" key="6">
    <source>
        <dbReference type="ARBA" id="ARBA00023098"/>
    </source>
</evidence>
<feature type="non-terminal residue" evidence="9">
    <location>
        <position position="1285"/>
    </location>
</feature>
<evidence type="ECO:0000256" key="3">
    <source>
        <dbReference type="ARBA" id="ARBA00022737"/>
    </source>
</evidence>
<feature type="region of interest" description="Disordered" evidence="7">
    <location>
        <begin position="717"/>
        <end position="751"/>
    </location>
</feature>
<dbReference type="GO" id="GO:0004630">
    <property type="term" value="F:phospholipase D activity"/>
    <property type="evidence" value="ECO:0007669"/>
    <property type="project" value="UniProtKB-EC"/>
</dbReference>
<evidence type="ECO:0000256" key="4">
    <source>
        <dbReference type="ARBA" id="ARBA00022801"/>
    </source>
</evidence>
<dbReference type="Gene3D" id="2.30.29.30">
    <property type="entry name" value="Pleckstrin-homology domain (PH domain)/Phosphotyrosine-binding domain (PTB)"/>
    <property type="match status" value="1"/>
</dbReference>
<dbReference type="EC" id="3.1.4.4" evidence="2"/>
<keyword evidence="6" id="KW-0443">Lipid metabolism</keyword>
<dbReference type="PROSITE" id="PS50035">
    <property type="entry name" value="PLD"/>
    <property type="match status" value="2"/>
</dbReference>
<dbReference type="PANTHER" id="PTHR18896:SF76">
    <property type="entry name" value="PHOSPHOLIPASE"/>
    <property type="match status" value="1"/>
</dbReference>
<comment type="caution">
    <text evidence="9">The sequence shown here is derived from an EMBL/GenBank/DDBJ whole genome shotgun (WGS) entry which is preliminary data.</text>
</comment>
<comment type="catalytic activity">
    <reaction evidence="1">
        <text>a 1,2-diacyl-sn-glycero-3-phosphocholine + H2O = a 1,2-diacyl-sn-glycero-3-phosphate + choline + H(+)</text>
        <dbReference type="Rhea" id="RHEA:14445"/>
        <dbReference type="ChEBI" id="CHEBI:15354"/>
        <dbReference type="ChEBI" id="CHEBI:15377"/>
        <dbReference type="ChEBI" id="CHEBI:15378"/>
        <dbReference type="ChEBI" id="CHEBI:57643"/>
        <dbReference type="ChEBI" id="CHEBI:58608"/>
        <dbReference type="EC" id="3.1.4.4"/>
    </reaction>
</comment>
<dbReference type="GO" id="GO:0060627">
    <property type="term" value="P:regulation of vesicle-mediated transport"/>
    <property type="evidence" value="ECO:0007669"/>
    <property type="project" value="TreeGrafter"/>
</dbReference>
<gene>
    <name evidence="9" type="ORF">DPMN_091260</name>
</gene>
<keyword evidence="3" id="KW-0677">Repeat</keyword>
<protein>
    <recommendedName>
        <fullName evidence="2">phospholipase D</fullName>
        <ecNumber evidence="2">3.1.4.4</ecNumber>
    </recommendedName>
</protein>
<feature type="domain" description="PLD phosphodiesterase" evidence="8">
    <location>
        <begin position="1100"/>
        <end position="1127"/>
    </location>
</feature>
<dbReference type="SMART" id="SM00155">
    <property type="entry name" value="PLDc"/>
    <property type="match status" value="2"/>
</dbReference>
<dbReference type="SUPFAM" id="SSF50729">
    <property type="entry name" value="PH domain-like"/>
    <property type="match status" value="1"/>
</dbReference>
<dbReference type="GO" id="GO:0009395">
    <property type="term" value="P:phospholipid catabolic process"/>
    <property type="evidence" value="ECO:0007669"/>
    <property type="project" value="TreeGrafter"/>
</dbReference>
<dbReference type="Gene3D" id="3.30.870.10">
    <property type="entry name" value="Endonuclease Chain A"/>
    <property type="match status" value="3"/>
</dbReference>